<keyword evidence="2" id="KW-1185">Reference proteome</keyword>
<accession>A0ACB6SAH1</accession>
<comment type="caution">
    <text evidence="1">The sequence shown here is derived from an EMBL/GenBank/DDBJ whole genome shotgun (WGS) entry which is preliminary data.</text>
</comment>
<reference evidence="1" key="1">
    <citation type="journal article" date="2020" name="Stud. Mycol.">
        <title>101 Dothideomycetes genomes: a test case for predicting lifestyles and emergence of pathogens.</title>
        <authorList>
            <person name="Haridas S."/>
            <person name="Albert R."/>
            <person name="Binder M."/>
            <person name="Bloem J."/>
            <person name="Labutti K."/>
            <person name="Salamov A."/>
            <person name="Andreopoulos B."/>
            <person name="Baker S."/>
            <person name="Barry K."/>
            <person name="Bills G."/>
            <person name="Bluhm B."/>
            <person name="Cannon C."/>
            <person name="Castanera R."/>
            <person name="Culley D."/>
            <person name="Daum C."/>
            <person name="Ezra D."/>
            <person name="Gonzalez J."/>
            <person name="Henrissat B."/>
            <person name="Kuo A."/>
            <person name="Liang C."/>
            <person name="Lipzen A."/>
            <person name="Lutzoni F."/>
            <person name="Magnuson J."/>
            <person name="Mondo S."/>
            <person name="Nolan M."/>
            <person name="Ohm R."/>
            <person name="Pangilinan J."/>
            <person name="Park H.-J."/>
            <person name="Ramirez L."/>
            <person name="Alfaro M."/>
            <person name="Sun H."/>
            <person name="Tritt A."/>
            <person name="Yoshinaga Y."/>
            <person name="Zwiers L.-H."/>
            <person name="Turgeon B."/>
            <person name="Goodwin S."/>
            <person name="Spatafora J."/>
            <person name="Crous P."/>
            <person name="Grigoriev I."/>
        </authorList>
    </citation>
    <scope>NUCLEOTIDE SEQUENCE</scope>
    <source>
        <strain evidence="1">CBS 525.71</strain>
    </source>
</reference>
<proteinExistence type="predicted"/>
<name>A0ACB6SAH1_9PLEO</name>
<evidence type="ECO:0000313" key="1">
    <source>
        <dbReference type="EMBL" id="KAF2631054.1"/>
    </source>
</evidence>
<dbReference type="Proteomes" id="UP000799754">
    <property type="component" value="Unassembled WGS sequence"/>
</dbReference>
<gene>
    <name evidence="1" type="ORF">BU25DRAFT_481521</name>
</gene>
<protein>
    <submittedName>
        <fullName evidence="1">Uncharacterized protein</fullName>
    </submittedName>
</protein>
<dbReference type="EMBL" id="MU006705">
    <property type="protein sequence ID" value="KAF2631054.1"/>
    <property type="molecule type" value="Genomic_DNA"/>
</dbReference>
<organism evidence="1 2">
    <name type="scientific">Macroventuria anomochaeta</name>
    <dbReference type="NCBI Taxonomy" id="301207"/>
    <lineage>
        <taxon>Eukaryota</taxon>
        <taxon>Fungi</taxon>
        <taxon>Dikarya</taxon>
        <taxon>Ascomycota</taxon>
        <taxon>Pezizomycotina</taxon>
        <taxon>Dothideomycetes</taxon>
        <taxon>Pleosporomycetidae</taxon>
        <taxon>Pleosporales</taxon>
        <taxon>Pleosporineae</taxon>
        <taxon>Didymellaceae</taxon>
        <taxon>Macroventuria</taxon>
    </lineage>
</organism>
<evidence type="ECO:0000313" key="2">
    <source>
        <dbReference type="Proteomes" id="UP000799754"/>
    </source>
</evidence>
<sequence>MELDLPFSDPEPVIEEEEPSVLEYAREQGICIDYTTELPRLVDICLSLKDAIDQDLRDPFGDDLTNAVTAAHELTKQKLAVTKDVALLLKSVLGLREPPTGDPLATDGQQRVRDMKHELPVLQTDAELDMLNFGTRVEPDLRDLRTRLPSEDLDEENDEGFGWPAKYFAYPAQCDAKIKSEKLAVTRDVLTFLQSAVWDDFTPEDDEKVMREELETRRVGAFQLSSSDSVVAEAKALEQQTMARDSLIRHHSGSSDSMLLDIADLDALFDTEEAIGPHFSDRIPTILKRRADDLKVEGPLTPPILSDSPMKKLKSVSFSNMIQVGDILEPWTGDHRPGTSDSQNTIDELFKEIEPIANEARRKIENEKLTGADTISRVEVPALDFTVPVAPWNEFSQRKHGKHRSGAAELDAQMRFLQRVMRDVLKSATAWRGVSDLDLSWGWFASPISSIKLNEKLHGETEFNKIQAELNTGSIAASANEVWKRDGFRILDEDEDDEGEEIEPAEFEERNDTEALVRKRKLELEEQEELMEAQRKRKEIAAAQLRSHIRLQPQREAGGCHRWQNGLDASHDPCKAHQTLANLRLQQSQSPVSQHKPIGEQKEAPVELIFGGFSASTALHKFMETQGKAIKSAKPTTQTNVSSAPPLHSLQVRENEPSAESRLFIAQAPGHTPNLQGKSAGHPSRFLADPPPPVDLPPSSFIVSSTLLQRRSLIKQIEHLHQEVELIYRDHTLPHSVSTEADIVLSPSTGMILTTLQQIKQAPLPGQVARSPVKERMAMLQERYERLVVLVSEGLREENGCSRPEDVRDQETLKGLEVFAAQLEGDVVVEYIRGGEQKLARAVVESMGIYGLPHGGKDMGDARLFAWEVFLRRAGINPFAAQVILASLKVPTIIALPPVLSSPTSYVPQRAVEAAGLSLFLLMEREDRAKHFQAIMGGRRILDRVSGLLDQRWLSAAHGFRM</sequence>